<dbReference type="Gene3D" id="1.10.340.70">
    <property type="match status" value="1"/>
</dbReference>
<dbReference type="Gene3D" id="3.10.10.10">
    <property type="entry name" value="HIV Type 1 Reverse Transcriptase, subunit A, domain 1"/>
    <property type="match status" value="2"/>
</dbReference>
<evidence type="ECO:0000259" key="9">
    <source>
        <dbReference type="PROSITE" id="PS50878"/>
    </source>
</evidence>
<reference evidence="10" key="1">
    <citation type="submission" date="2021-02" db="EMBL/GenBank/DDBJ databases">
        <authorList>
            <person name="Nowell W R."/>
        </authorList>
    </citation>
    <scope>NUCLEOTIDE SEQUENCE</scope>
</reference>
<proteinExistence type="predicted"/>
<dbReference type="Gene3D" id="3.10.20.370">
    <property type="match status" value="1"/>
</dbReference>
<dbReference type="PANTHER" id="PTHR37984">
    <property type="entry name" value="PROTEIN CBG26694"/>
    <property type="match status" value="1"/>
</dbReference>
<dbReference type="FunFam" id="3.10.10.10:FF:000007">
    <property type="entry name" value="Retrovirus-related Pol polyprotein from transposon 17.6-like Protein"/>
    <property type="match status" value="1"/>
</dbReference>
<sequence>MESNSFVNLNQSTALKELPKFTDDPQQKVTQFIDGVERIGAFTELNESLLHSIATIKLREAAFNWYDNNKEILRSWRELKQHLLERFKPSLSTAKTQLKERKQQASETLIAYYDDIIDLCKQVDNNMPLHMIVDYLQDDLRHELKVHVKRQLRAFNDEPTPAIFLKITRDEEELQHETSSEQQPSVTPPQSYWDQETLNKETDKLLKNGIIEHSTSPWSSLVVLVKKKDGTTRIDDIYDQLTKATHFTQFDFKSGYFQVPLDKADRPKTAFSTRDGHFQFKVLPQGLTNGPPTFQRIVNQILGLNRWKHVLAYIDDIIIYSKHFSEHIRNIEEVCALLHQANFKLNVDKCEIARTEILFFGHVIKAGTIKPDPDNIRDLTETREPTSAEEPFRFVKAAEYYRKFIPKFSTIAAPLHKYSPTTLNQQKSNKKQKLELSNEAREAFHKIKNILTTDLILGLPDDALPFKLQTDACVNGIGAALLPVTPDGDRPLAYMSKKLTKTQTNWPTIEQECFAIVQAVEKWDKYLRGCEFTLETDHEPLVNFSNKEQLNKRCNRWRLRLAEYRIHAKHIQGKKNNMADYLSRSPESKFAQTDLSLPSSKNLIPLKLTTTITRVHAKLQQQVTATPSNTTTDDKTNELIPQGKAAIDEESISDPLGENPNKIIPFDMDDLRKCQEEDKIVHDIKKNILSKKNYFIENGILFRKQQLPLSSVPFVPAGRIRADILKIYHDTPSNGAHFGRDKTTRKIQERYYWPTMITDIKNHLDSCLPCAQNNYRRQKLPGK</sequence>
<evidence type="ECO:0000256" key="6">
    <source>
        <dbReference type="ARBA" id="ARBA00022801"/>
    </source>
</evidence>
<dbReference type="GO" id="GO:0004519">
    <property type="term" value="F:endonuclease activity"/>
    <property type="evidence" value="ECO:0007669"/>
    <property type="project" value="UniProtKB-KW"/>
</dbReference>
<keyword evidence="4" id="KW-0540">Nuclease</keyword>
<keyword evidence="3" id="KW-0548">Nucleotidyltransferase</keyword>
<dbReference type="InterPro" id="IPR043128">
    <property type="entry name" value="Rev_trsase/Diguanyl_cyclase"/>
</dbReference>
<dbReference type="InterPro" id="IPR005162">
    <property type="entry name" value="Retrotrans_gag_dom"/>
</dbReference>
<dbReference type="PROSITE" id="PS50878">
    <property type="entry name" value="RT_POL"/>
    <property type="match status" value="1"/>
</dbReference>
<protein>
    <recommendedName>
        <fullName evidence="9">Reverse transcriptase domain-containing protein</fullName>
    </recommendedName>
</protein>
<dbReference type="PANTHER" id="PTHR37984:SF5">
    <property type="entry name" value="PROTEIN NYNRIN-LIKE"/>
    <property type="match status" value="1"/>
</dbReference>
<keyword evidence="6" id="KW-0378">Hydrolase</keyword>
<evidence type="ECO:0000313" key="11">
    <source>
        <dbReference type="Proteomes" id="UP000663855"/>
    </source>
</evidence>
<dbReference type="InterPro" id="IPR041373">
    <property type="entry name" value="RT_RNaseH"/>
</dbReference>
<keyword evidence="5" id="KW-0255">Endonuclease</keyword>
<dbReference type="GO" id="GO:0003964">
    <property type="term" value="F:RNA-directed DNA polymerase activity"/>
    <property type="evidence" value="ECO:0007669"/>
    <property type="project" value="UniProtKB-KW"/>
</dbReference>
<organism evidence="10 11">
    <name type="scientific">Rotaria magnacalcarata</name>
    <dbReference type="NCBI Taxonomy" id="392030"/>
    <lineage>
        <taxon>Eukaryota</taxon>
        <taxon>Metazoa</taxon>
        <taxon>Spiralia</taxon>
        <taxon>Gnathifera</taxon>
        <taxon>Rotifera</taxon>
        <taxon>Eurotatoria</taxon>
        <taxon>Bdelloidea</taxon>
        <taxon>Philodinida</taxon>
        <taxon>Philodinidae</taxon>
        <taxon>Rotaria</taxon>
    </lineage>
</organism>
<dbReference type="InterPro" id="IPR043502">
    <property type="entry name" value="DNA/RNA_pol_sf"/>
</dbReference>
<dbReference type="Pfam" id="PF00078">
    <property type="entry name" value="RVT_1"/>
    <property type="match status" value="1"/>
</dbReference>
<dbReference type="InterPro" id="IPR050951">
    <property type="entry name" value="Retrovirus_Pol_polyprotein"/>
</dbReference>
<keyword evidence="7" id="KW-0695">RNA-directed DNA polymerase</keyword>
<dbReference type="SUPFAM" id="SSF56672">
    <property type="entry name" value="DNA/RNA polymerases"/>
    <property type="match status" value="1"/>
</dbReference>
<name>A0A815YIW8_9BILA</name>
<evidence type="ECO:0000256" key="7">
    <source>
        <dbReference type="ARBA" id="ARBA00022918"/>
    </source>
</evidence>
<evidence type="ECO:0000256" key="1">
    <source>
        <dbReference type="ARBA" id="ARBA00022670"/>
    </source>
</evidence>
<keyword evidence="2" id="KW-0808">Transferase</keyword>
<dbReference type="EMBL" id="CAJNOV010015313">
    <property type="protein sequence ID" value="CAF1571111.1"/>
    <property type="molecule type" value="Genomic_DNA"/>
</dbReference>
<evidence type="ECO:0000256" key="8">
    <source>
        <dbReference type="SAM" id="MobiDB-lite"/>
    </source>
</evidence>
<feature type="compositionally biased region" description="Polar residues" evidence="8">
    <location>
        <begin position="180"/>
        <end position="192"/>
    </location>
</feature>
<dbReference type="Proteomes" id="UP000663855">
    <property type="component" value="Unassembled WGS sequence"/>
</dbReference>
<dbReference type="Pfam" id="PF17917">
    <property type="entry name" value="RT_RNaseH"/>
    <property type="match status" value="1"/>
</dbReference>
<dbReference type="InterPro" id="IPR041588">
    <property type="entry name" value="Integrase_H2C2"/>
</dbReference>
<evidence type="ECO:0000313" key="10">
    <source>
        <dbReference type="EMBL" id="CAF1571111.1"/>
    </source>
</evidence>
<evidence type="ECO:0000256" key="5">
    <source>
        <dbReference type="ARBA" id="ARBA00022759"/>
    </source>
</evidence>
<evidence type="ECO:0000256" key="3">
    <source>
        <dbReference type="ARBA" id="ARBA00022695"/>
    </source>
</evidence>
<dbReference type="InterPro" id="IPR000477">
    <property type="entry name" value="RT_dom"/>
</dbReference>
<dbReference type="GO" id="GO:0008233">
    <property type="term" value="F:peptidase activity"/>
    <property type="evidence" value="ECO:0007669"/>
    <property type="project" value="UniProtKB-KW"/>
</dbReference>
<dbReference type="FunFam" id="1.10.340.70:FF:000001">
    <property type="entry name" value="Retrovirus-related Pol polyprotein from transposon gypsy-like Protein"/>
    <property type="match status" value="1"/>
</dbReference>
<dbReference type="Gene3D" id="3.30.70.270">
    <property type="match status" value="2"/>
</dbReference>
<gene>
    <name evidence="10" type="ORF">CJN711_LOCUS31967</name>
</gene>
<dbReference type="Pfam" id="PF17921">
    <property type="entry name" value="Integrase_H2C2"/>
    <property type="match status" value="1"/>
</dbReference>
<evidence type="ECO:0000256" key="4">
    <source>
        <dbReference type="ARBA" id="ARBA00022722"/>
    </source>
</evidence>
<feature type="domain" description="Reverse transcriptase" evidence="9">
    <location>
        <begin position="80"/>
        <end position="364"/>
    </location>
</feature>
<dbReference type="GO" id="GO:0006508">
    <property type="term" value="P:proteolysis"/>
    <property type="evidence" value="ECO:0007669"/>
    <property type="project" value="UniProtKB-KW"/>
</dbReference>
<comment type="caution">
    <text evidence="10">The sequence shown here is derived from an EMBL/GenBank/DDBJ whole genome shotgun (WGS) entry which is preliminary data.</text>
</comment>
<dbReference type="AlphaFoldDB" id="A0A815YIW8"/>
<keyword evidence="1" id="KW-0645">Protease</keyword>
<dbReference type="CDD" id="cd09274">
    <property type="entry name" value="RNase_HI_RT_Ty3"/>
    <property type="match status" value="1"/>
</dbReference>
<dbReference type="Pfam" id="PF03732">
    <property type="entry name" value="Retrotrans_gag"/>
    <property type="match status" value="1"/>
</dbReference>
<dbReference type="FunFam" id="3.10.20.370:FF:000001">
    <property type="entry name" value="Retrovirus-related Pol polyprotein from transposon 17.6-like protein"/>
    <property type="match status" value="1"/>
</dbReference>
<dbReference type="CDD" id="cd01647">
    <property type="entry name" value="RT_LTR"/>
    <property type="match status" value="1"/>
</dbReference>
<feature type="region of interest" description="Disordered" evidence="8">
    <location>
        <begin position="173"/>
        <end position="192"/>
    </location>
</feature>
<evidence type="ECO:0000256" key="2">
    <source>
        <dbReference type="ARBA" id="ARBA00022679"/>
    </source>
</evidence>
<accession>A0A815YIW8</accession>